<dbReference type="EMBL" id="JACOPL010000012">
    <property type="protein sequence ID" value="MBC5726238.1"/>
    <property type="molecule type" value="Genomic_DNA"/>
</dbReference>
<comment type="caution">
    <text evidence="1">The sequence shown here is derived from an EMBL/GenBank/DDBJ whole genome shotgun (WGS) entry which is preliminary data.</text>
</comment>
<proteinExistence type="predicted"/>
<protein>
    <submittedName>
        <fullName evidence="1">Uncharacterized protein</fullName>
    </submittedName>
</protein>
<evidence type="ECO:0000313" key="2">
    <source>
        <dbReference type="Proteomes" id="UP000606499"/>
    </source>
</evidence>
<dbReference type="Proteomes" id="UP000606499">
    <property type="component" value="Unassembled WGS sequence"/>
</dbReference>
<gene>
    <name evidence="1" type="ORF">H8S45_12325</name>
</gene>
<accession>A0A923RWQ2</accession>
<evidence type="ECO:0000313" key="1">
    <source>
        <dbReference type="EMBL" id="MBC5726238.1"/>
    </source>
</evidence>
<dbReference type="AlphaFoldDB" id="A0A923RWQ2"/>
<name>A0A923RWQ2_9FIRM</name>
<organism evidence="1 2">
    <name type="scientific">Agathobaculum faecis</name>
    <dbReference type="NCBI Taxonomy" id="2763013"/>
    <lineage>
        <taxon>Bacteria</taxon>
        <taxon>Bacillati</taxon>
        <taxon>Bacillota</taxon>
        <taxon>Clostridia</taxon>
        <taxon>Eubacteriales</taxon>
        <taxon>Butyricicoccaceae</taxon>
        <taxon>Agathobaculum</taxon>
    </lineage>
</organism>
<dbReference type="RefSeq" id="WP_054327888.1">
    <property type="nucleotide sequence ID" value="NZ_JACOPL010000012.1"/>
</dbReference>
<sequence>MKFTFEIDAAFQTMKTDKKLPEGAPPKQVQRYIQSARRSLLLEDLEAQKAQARQIRIGGLDNA</sequence>
<reference evidence="1" key="1">
    <citation type="submission" date="2020-08" db="EMBL/GenBank/DDBJ databases">
        <title>Genome public.</title>
        <authorList>
            <person name="Liu C."/>
            <person name="Sun Q."/>
        </authorList>
    </citation>
    <scope>NUCLEOTIDE SEQUENCE</scope>
    <source>
        <strain evidence="1">NSJ-28</strain>
    </source>
</reference>
<keyword evidence="2" id="KW-1185">Reference proteome</keyword>